<name>A0A2T0MCC6_9FLAO</name>
<keyword evidence="2" id="KW-1185">Reference proteome</keyword>
<dbReference type="AlphaFoldDB" id="A0A2T0MCC6"/>
<dbReference type="OrthoDB" id="1443424at2"/>
<dbReference type="Proteomes" id="UP000237640">
    <property type="component" value="Unassembled WGS sequence"/>
</dbReference>
<evidence type="ECO:0000313" key="1">
    <source>
        <dbReference type="EMBL" id="PRX55139.1"/>
    </source>
</evidence>
<organism evidence="1 2">
    <name type="scientific">Flagellimonas meridianipacifica</name>
    <dbReference type="NCBI Taxonomy" id="1080225"/>
    <lineage>
        <taxon>Bacteria</taxon>
        <taxon>Pseudomonadati</taxon>
        <taxon>Bacteroidota</taxon>
        <taxon>Flavobacteriia</taxon>
        <taxon>Flavobacteriales</taxon>
        <taxon>Flavobacteriaceae</taxon>
        <taxon>Flagellimonas</taxon>
    </lineage>
</organism>
<dbReference type="RefSeq" id="WP_146129935.1">
    <property type="nucleotide sequence ID" value="NZ_PVYX01000002.1"/>
</dbReference>
<dbReference type="EMBL" id="PVYX01000002">
    <property type="protein sequence ID" value="PRX55139.1"/>
    <property type="molecule type" value="Genomic_DNA"/>
</dbReference>
<reference evidence="1 2" key="1">
    <citation type="submission" date="2018-03" db="EMBL/GenBank/DDBJ databases">
        <title>Genomic Encyclopedia of Archaeal and Bacterial Type Strains, Phase II (KMG-II): from individual species to whole genera.</title>
        <authorList>
            <person name="Goeker M."/>
        </authorList>
    </citation>
    <scope>NUCLEOTIDE SEQUENCE [LARGE SCALE GENOMIC DNA]</scope>
    <source>
        <strain evidence="1 2">DSM 25027</strain>
    </source>
</reference>
<evidence type="ECO:0008006" key="3">
    <source>
        <dbReference type="Google" id="ProtNLM"/>
    </source>
</evidence>
<comment type="caution">
    <text evidence="1">The sequence shown here is derived from an EMBL/GenBank/DDBJ whole genome shotgun (WGS) entry which is preliminary data.</text>
</comment>
<accession>A0A2T0MCC6</accession>
<proteinExistence type="predicted"/>
<evidence type="ECO:0000313" key="2">
    <source>
        <dbReference type="Proteomes" id="UP000237640"/>
    </source>
</evidence>
<protein>
    <recommendedName>
        <fullName evidence="3">DUF5655 domain-containing protein</fullName>
    </recommendedName>
</protein>
<gene>
    <name evidence="1" type="ORF">CLV81_3545</name>
</gene>
<sequence>MEDFKNMFEANSRALEMGLILRDIVYQSFQNIEESIAGGAKVKLALYSRGGKENVLCGIQKGSGDTCMLYVHHVESITHDRLKFSGKGKHAKRIKFSSAEEILKEDIEWLFSQVNQNSPY</sequence>